<dbReference type="PRINTS" id="PR01005">
    <property type="entry name" value="FLGHOOKAP1"/>
</dbReference>
<dbReference type="InterPro" id="IPR001444">
    <property type="entry name" value="Flag_bb_rod_N"/>
</dbReference>
<protein>
    <recommendedName>
        <fullName evidence="4 7">Flagellar hook-associated protein 1</fullName>
        <shortName evidence="7">HAP1</shortName>
    </recommendedName>
</protein>
<dbReference type="GO" id="GO:0009425">
    <property type="term" value="C:bacterial-type flagellum basal body"/>
    <property type="evidence" value="ECO:0007669"/>
    <property type="project" value="UniProtKB-SubCell"/>
</dbReference>
<dbReference type="Pfam" id="PF22638">
    <property type="entry name" value="FlgK_D1"/>
    <property type="match status" value="1"/>
</dbReference>
<evidence type="ECO:0000313" key="11">
    <source>
        <dbReference type="EMBL" id="PYE84375.1"/>
    </source>
</evidence>
<dbReference type="PANTHER" id="PTHR30033:SF1">
    <property type="entry name" value="FLAGELLAR HOOK-ASSOCIATED PROTEIN 1"/>
    <property type="match status" value="1"/>
</dbReference>
<dbReference type="OrthoDB" id="7181295at2"/>
<feature type="domain" description="Flagellar basal body rod protein N-terminal" evidence="8">
    <location>
        <begin position="7"/>
        <end position="36"/>
    </location>
</feature>
<keyword evidence="5 7" id="KW-0964">Secreted</keyword>
<comment type="caution">
    <text evidence="11">The sequence shown here is derived from an EMBL/GenBank/DDBJ whole genome shotgun (WGS) entry which is preliminary data.</text>
</comment>
<organism evidence="11 12">
    <name type="scientific">Pseudoroseicyclus aestuarii</name>
    <dbReference type="NCBI Taxonomy" id="1795041"/>
    <lineage>
        <taxon>Bacteria</taxon>
        <taxon>Pseudomonadati</taxon>
        <taxon>Pseudomonadota</taxon>
        <taxon>Alphaproteobacteria</taxon>
        <taxon>Rhodobacterales</taxon>
        <taxon>Paracoccaceae</taxon>
        <taxon>Pseudoroseicyclus</taxon>
    </lineage>
</organism>
<feature type="domain" description="Flagellar basal-body/hook protein C-terminal" evidence="9">
    <location>
        <begin position="433"/>
        <end position="468"/>
    </location>
</feature>
<dbReference type="InterPro" id="IPR053927">
    <property type="entry name" value="FlgK_helical"/>
</dbReference>
<keyword evidence="11" id="KW-0969">Cilium</keyword>
<evidence type="ECO:0000256" key="7">
    <source>
        <dbReference type="RuleBase" id="RU362065"/>
    </source>
</evidence>
<comment type="subcellular location">
    <subcellularLocation>
        <location evidence="1">Bacterial flagellum basal body</location>
    </subcellularLocation>
    <subcellularLocation>
        <location evidence="2 7">Secreted</location>
    </subcellularLocation>
</comment>
<feature type="domain" description="Flagellar hook-associated protein FlgK helical" evidence="10">
    <location>
        <begin position="100"/>
        <end position="302"/>
    </location>
</feature>
<reference evidence="11 12" key="1">
    <citation type="submission" date="2018-06" db="EMBL/GenBank/DDBJ databases">
        <title>Genomic Encyclopedia of Type Strains, Phase III (KMG-III): the genomes of soil and plant-associated and newly described type strains.</title>
        <authorList>
            <person name="Whitman W."/>
        </authorList>
    </citation>
    <scope>NUCLEOTIDE SEQUENCE [LARGE SCALE GENOMIC DNA]</scope>
    <source>
        <strain evidence="11 12">CECT 9025</strain>
    </source>
</reference>
<dbReference type="EMBL" id="QJTE01000002">
    <property type="protein sequence ID" value="PYE84375.1"/>
    <property type="molecule type" value="Genomic_DNA"/>
</dbReference>
<evidence type="ECO:0000259" key="9">
    <source>
        <dbReference type="Pfam" id="PF06429"/>
    </source>
</evidence>
<accession>A0A318SSL9</accession>
<keyword evidence="12" id="KW-1185">Reference proteome</keyword>
<sequence>MSLTGALLSSRSGLSAAAARSQTVAGNIANAGTDGYVRRSTIVTSRQLGGGAGVEVTAIRRDADAALDRLHRLAMSRQATQDAASATLVPYAAMLGDPGDAGTLSADLTALQTAFDTLSVTPASSAQQLAVLDAAQGLAGQLNGLAGSLSQAAEDARGAVARDVDRANGLLSQIAALNDRLAADTSPTASRAALGDEMDAALDALAPLMAFSASTGADGRVTLRTSGGAALVEGGEAQTLAYTPATGRLTAGGVDITPSEAGSRGASEGSIAGRLTLLSDDMPRLQAQLDETARVLIEGFAAADASLAPGQQGLFVDTGGAGSDSQGLAGRIGVNASVDPERGGALWRIRDGAGAQTEGAASDGTQIAAFIGVLEADHTVDPAAGLGARLGLPALAAGVMTDAQGLKARAAEAASAAAVTTAAMGSSREAAEGVSIDDQLGQLLEIEQSYAANSKVLTSVAEMIDTLLAAV</sequence>
<proteinExistence type="inferred from homology"/>
<dbReference type="NCBIfam" id="TIGR02492">
    <property type="entry name" value="flgK_ends"/>
    <property type="match status" value="1"/>
</dbReference>
<dbReference type="InterPro" id="IPR010930">
    <property type="entry name" value="Flg_bb/hook_C_dom"/>
</dbReference>
<dbReference type="Pfam" id="PF00460">
    <property type="entry name" value="Flg_bb_rod"/>
    <property type="match status" value="1"/>
</dbReference>
<dbReference type="Proteomes" id="UP000248311">
    <property type="component" value="Unassembled WGS sequence"/>
</dbReference>
<evidence type="ECO:0000256" key="6">
    <source>
        <dbReference type="ARBA" id="ARBA00023143"/>
    </source>
</evidence>
<comment type="similarity">
    <text evidence="3 7">Belongs to the flagella basal body rod proteins family.</text>
</comment>
<keyword evidence="11" id="KW-0966">Cell projection</keyword>
<dbReference type="InterPro" id="IPR002371">
    <property type="entry name" value="FlgK"/>
</dbReference>
<name>A0A318SSL9_9RHOB</name>
<gene>
    <name evidence="7" type="primary">flgK</name>
    <name evidence="11" type="ORF">DFP88_102173</name>
</gene>
<evidence type="ECO:0000256" key="3">
    <source>
        <dbReference type="ARBA" id="ARBA00009677"/>
    </source>
</evidence>
<dbReference type="AlphaFoldDB" id="A0A318SSL9"/>
<evidence type="ECO:0000256" key="5">
    <source>
        <dbReference type="ARBA" id="ARBA00022525"/>
    </source>
</evidence>
<dbReference type="GO" id="GO:0005198">
    <property type="term" value="F:structural molecule activity"/>
    <property type="evidence" value="ECO:0007669"/>
    <property type="project" value="UniProtKB-UniRule"/>
</dbReference>
<keyword evidence="6 7" id="KW-0975">Bacterial flagellum</keyword>
<dbReference type="GO" id="GO:0009424">
    <property type="term" value="C:bacterial-type flagellum hook"/>
    <property type="evidence" value="ECO:0007669"/>
    <property type="project" value="UniProtKB-UniRule"/>
</dbReference>
<dbReference type="PANTHER" id="PTHR30033">
    <property type="entry name" value="FLAGELLAR HOOK-ASSOCIATED PROTEIN 1"/>
    <property type="match status" value="1"/>
</dbReference>
<evidence type="ECO:0000256" key="4">
    <source>
        <dbReference type="ARBA" id="ARBA00016244"/>
    </source>
</evidence>
<evidence type="ECO:0000259" key="10">
    <source>
        <dbReference type="Pfam" id="PF22638"/>
    </source>
</evidence>
<dbReference type="GO" id="GO:0044780">
    <property type="term" value="P:bacterial-type flagellum assembly"/>
    <property type="evidence" value="ECO:0007669"/>
    <property type="project" value="InterPro"/>
</dbReference>
<evidence type="ECO:0000313" key="12">
    <source>
        <dbReference type="Proteomes" id="UP000248311"/>
    </source>
</evidence>
<keyword evidence="11" id="KW-0282">Flagellum</keyword>
<evidence type="ECO:0000256" key="1">
    <source>
        <dbReference type="ARBA" id="ARBA00004117"/>
    </source>
</evidence>
<dbReference type="Pfam" id="PF06429">
    <property type="entry name" value="Flg_bbr_C"/>
    <property type="match status" value="1"/>
</dbReference>
<evidence type="ECO:0000259" key="8">
    <source>
        <dbReference type="Pfam" id="PF00460"/>
    </source>
</evidence>
<dbReference type="GO" id="GO:0005576">
    <property type="term" value="C:extracellular region"/>
    <property type="evidence" value="ECO:0007669"/>
    <property type="project" value="UniProtKB-SubCell"/>
</dbReference>
<evidence type="ECO:0000256" key="2">
    <source>
        <dbReference type="ARBA" id="ARBA00004613"/>
    </source>
</evidence>
<dbReference type="RefSeq" id="WP_110813480.1">
    <property type="nucleotide sequence ID" value="NZ_QJTE01000002.1"/>
</dbReference>